<name>A0A175S1E7_9MICO</name>
<protein>
    <recommendedName>
        <fullName evidence="3">N-acetyltransferase domain-containing protein</fullName>
    </recommendedName>
</protein>
<gene>
    <name evidence="4" type="ORF">NS184_04380</name>
</gene>
<dbReference type="PANTHER" id="PTHR43877">
    <property type="entry name" value="AMINOALKYLPHOSPHONATE N-ACETYLTRANSFERASE-RELATED-RELATED"/>
    <property type="match status" value="1"/>
</dbReference>
<sequence>MVEVLWRAHVFGYPAVWPDDPAGWLAPTGLRAAWVAIADDRVVGHVAIAVPGPGRMPEVTRLFVDPDHRGQGIADALLDAAEQSVPGGHVRLDVTEDAASAWRLYERRGWCLTGRGPAAWCTATGEVPTLRFYAKRIG</sequence>
<dbReference type="CDD" id="cd04301">
    <property type="entry name" value="NAT_SF"/>
    <property type="match status" value="1"/>
</dbReference>
<feature type="domain" description="N-acetyltransferase" evidence="3">
    <location>
        <begin position="1"/>
        <end position="131"/>
    </location>
</feature>
<keyword evidence="1" id="KW-0808">Transferase</keyword>
<dbReference type="SUPFAM" id="SSF55729">
    <property type="entry name" value="Acyl-CoA N-acyltransferases (Nat)"/>
    <property type="match status" value="1"/>
</dbReference>
<dbReference type="PROSITE" id="PS51186">
    <property type="entry name" value="GNAT"/>
    <property type="match status" value="1"/>
</dbReference>
<dbReference type="GO" id="GO:0016747">
    <property type="term" value="F:acyltransferase activity, transferring groups other than amino-acyl groups"/>
    <property type="evidence" value="ECO:0007669"/>
    <property type="project" value="InterPro"/>
</dbReference>
<dbReference type="Proteomes" id="UP000078252">
    <property type="component" value="Unassembled WGS sequence"/>
</dbReference>
<proteinExistence type="predicted"/>
<organism evidence="4 5">
    <name type="scientific">Curtobacterium luteum</name>
    <dbReference type="NCBI Taxonomy" id="33881"/>
    <lineage>
        <taxon>Bacteria</taxon>
        <taxon>Bacillati</taxon>
        <taxon>Actinomycetota</taxon>
        <taxon>Actinomycetes</taxon>
        <taxon>Micrococcales</taxon>
        <taxon>Microbacteriaceae</taxon>
        <taxon>Curtobacterium</taxon>
    </lineage>
</organism>
<dbReference type="EMBL" id="LDQC01000024">
    <property type="protein sequence ID" value="KTR08963.1"/>
    <property type="molecule type" value="Genomic_DNA"/>
</dbReference>
<accession>A0A175S1E7</accession>
<dbReference type="Gene3D" id="3.40.630.30">
    <property type="match status" value="1"/>
</dbReference>
<evidence type="ECO:0000256" key="1">
    <source>
        <dbReference type="ARBA" id="ARBA00022679"/>
    </source>
</evidence>
<dbReference type="Pfam" id="PF00583">
    <property type="entry name" value="Acetyltransf_1"/>
    <property type="match status" value="1"/>
</dbReference>
<reference evidence="4 5" key="1">
    <citation type="journal article" date="2016" name="Front. Microbiol.">
        <title>Genomic Resource of Rice Seed Associated Bacteria.</title>
        <authorList>
            <person name="Midha S."/>
            <person name="Bansal K."/>
            <person name="Sharma S."/>
            <person name="Kumar N."/>
            <person name="Patil P.P."/>
            <person name="Chaudhry V."/>
            <person name="Patil P.B."/>
        </authorList>
    </citation>
    <scope>NUCLEOTIDE SEQUENCE [LARGE SCALE GENOMIC DNA]</scope>
    <source>
        <strain evidence="4 5">NS184</strain>
    </source>
</reference>
<evidence type="ECO:0000256" key="2">
    <source>
        <dbReference type="ARBA" id="ARBA00023315"/>
    </source>
</evidence>
<comment type="caution">
    <text evidence="4">The sequence shown here is derived from an EMBL/GenBank/DDBJ whole genome shotgun (WGS) entry which is preliminary data.</text>
</comment>
<dbReference type="PANTHER" id="PTHR43877:SF2">
    <property type="entry name" value="AMINOALKYLPHOSPHONATE N-ACETYLTRANSFERASE-RELATED"/>
    <property type="match status" value="1"/>
</dbReference>
<dbReference type="InterPro" id="IPR050832">
    <property type="entry name" value="Bact_Acetyltransf"/>
</dbReference>
<dbReference type="STRING" id="33881.NS184_04380"/>
<evidence type="ECO:0000259" key="3">
    <source>
        <dbReference type="PROSITE" id="PS51186"/>
    </source>
</evidence>
<dbReference type="InterPro" id="IPR000182">
    <property type="entry name" value="GNAT_dom"/>
</dbReference>
<dbReference type="AlphaFoldDB" id="A0A175S1E7"/>
<dbReference type="PATRIC" id="fig|33881.3.peg.1147"/>
<dbReference type="InterPro" id="IPR016181">
    <property type="entry name" value="Acyl_CoA_acyltransferase"/>
</dbReference>
<keyword evidence="2" id="KW-0012">Acyltransferase</keyword>
<evidence type="ECO:0000313" key="4">
    <source>
        <dbReference type="EMBL" id="KTR08963.1"/>
    </source>
</evidence>
<evidence type="ECO:0000313" key="5">
    <source>
        <dbReference type="Proteomes" id="UP000078252"/>
    </source>
</evidence>